<dbReference type="Pfam" id="PF02653">
    <property type="entry name" value="BPD_transp_2"/>
    <property type="match status" value="1"/>
</dbReference>
<keyword evidence="3" id="KW-1003">Cell membrane</keyword>
<comment type="subcellular location">
    <subcellularLocation>
        <location evidence="1">Cell membrane</location>
        <topology evidence="1">Multi-pass membrane protein</topology>
    </subcellularLocation>
</comment>
<feature type="transmembrane region" description="Helical" evidence="8">
    <location>
        <begin position="261"/>
        <end position="281"/>
    </location>
</feature>
<keyword evidence="2" id="KW-0813">Transport</keyword>
<dbReference type="GO" id="GO:0005886">
    <property type="term" value="C:plasma membrane"/>
    <property type="evidence" value="ECO:0007669"/>
    <property type="project" value="UniProtKB-SubCell"/>
</dbReference>
<evidence type="ECO:0000256" key="7">
    <source>
        <dbReference type="ARBA" id="ARBA00023136"/>
    </source>
</evidence>
<name>A0A6J7G9K4_9ZZZZ</name>
<feature type="transmembrane region" description="Helical" evidence="8">
    <location>
        <begin position="288"/>
        <end position="307"/>
    </location>
</feature>
<feature type="transmembrane region" description="Helical" evidence="8">
    <location>
        <begin position="233"/>
        <end position="255"/>
    </location>
</feature>
<evidence type="ECO:0000256" key="5">
    <source>
        <dbReference type="ARBA" id="ARBA00022692"/>
    </source>
</evidence>
<evidence type="ECO:0000256" key="6">
    <source>
        <dbReference type="ARBA" id="ARBA00022989"/>
    </source>
</evidence>
<evidence type="ECO:0000256" key="2">
    <source>
        <dbReference type="ARBA" id="ARBA00022448"/>
    </source>
</evidence>
<organism evidence="9">
    <name type="scientific">freshwater metagenome</name>
    <dbReference type="NCBI Taxonomy" id="449393"/>
    <lineage>
        <taxon>unclassified sequences</taxon>
        <taxon>metagenomes</taxon>
        <taxon>ecological metagenomes</taxon>
    </lineage>
</organism>
<evidence type="ECO:0000313" key="9">
    <source>
        <dbReference type="EMBL" id="CAB4903454.1"/>
    </source>
</evidence>
<feature type="transmembrane region" description="Helical" evidence="8">
    <location>
        <begin position="138"/>
        <end position="157"/>
    </location>
</feature>
<proteinExistence type="predicted"/>
<evidence type="ECO:0000256" key="4">
    <source>
        <dbReference type="ARBA" id="ARBA00022519"/>
    </source>
</evidence>
<dbReference type="EMBL" id="CAFBMK010000027">
    <property type="protein sequence ID" value="CAB4903454.1"/>
    <property type="molecule type" value="Genomic_DNA"/>
</dbReference>
<keyword evidence="6 8" id="KW-1133">Transmembrane helix</keyword>
<keyword evidence="4" id="KW-0997">Cell inner membrane</keyword>
<dbReference type="CDD" id="cd06579">
    <property type="entry name" value="TM_PBP1_transp_AraH_like"/>
    <property type="match status" value="1"/>
</dbReference>
<keyword evidence="5 8" id="KW-0812">Transmembrane</keyword>
<evidence type="ECO:0000256" key="3">
    <source>
        <dbReference type="ARBA" id="ARBA00022475"/>
    </source>
</evidence>
<feature type="transmembrane region" description="Helical" evidence="8">
    <location>
        <begin position="59"/>
        <end position="81"/>
    </location>
</feature>
<evidence type="ECO:0000256" key="1">
    <source>
        <dbReference type="ARBA" id="ARBA00004651"/>
    </source>
</evidence>
<keyword evidence="7 8" id="KW-0472">Membrane</keyword>
<evidence type="ECO:0000256" key="8">
    <source>
        <dbReference type="SAM" id="Phobius"/>
    </source>
</evidence>
<protein>
    <submittedName>
        <fullName evidence="9">Unannotated protein</fullName>
    </submittedName>
</protein>
<feature type="transmembrane region" description="Helical" evidence="8">
    <location>
        <begin position="313"/>
        <end position="330"/>
    </location>
</feature>
<reference evidence="9" key="1">
    <citation type="submission" date="2020-05" db="EMBL/GenBank/DDBJ databases">
        <authorList>
            <person name="Chiriac C."/>
            <person name="Salcher M."/>
            <person name="Ghai R."/>
            <person name="Kavagutti S V."/>
        </authorList>
    </citation>
    <scope>NUCLEOTIDE SEQUENCE</scope>
</reference>
<accession>A0A6J7G9K4</accession>
<dbReference type="InterPro" id="IPR001851">
    <property type="entry name" value="ABC_transp_permease"/>
</dbReference>
<feature type="transmembrane region" description="Helical" evidence="8">
    <location>
        <begin position="177"/>
        <end position="198"/>
    </location>
</feature>
<dbReference type="AlphaFoldDB" id="A0A6J7G9K4"/>
<dbReference type="PANTHER" id="PTHR32196:SF29">
    <property type="entry name" value="AUTOINDUCER 2 IMPORT SYSTEM PERMEASE PROTEIN LSRC"/>
    <property type="match status" value="1"/>
</dbReference>
<dbReference type="PANTHER" id="PTHR32196">
    <property type="entry name" value="ABC TRANSPORTER PERMEASE PROTEIN YPHD-RELATED-RELATED"/>
    <property type="match status" value="1"/>
</dbReference>
<dbReference type="GO" id="GO:0022857">
    <property type="term" value="F:transmembrane transporter activity"/>
    <property type="evidence" value="ECO:0007669"/>
    <property type="project" value="InterPro"/>
</dbReference>
<feature type="transmembrane region" description="Helical" evidence="8">
    <location>
        <begin position="31"/>
        <end position="53"/>
    </location>
</feature>
<gene>
    <name evidence="9" type="ORF">UFOPK3564_00725</name>
</gene>
<sequence length="335" mass="33987">MSTVAAPPRPGTDTDGDAQHRLTEALRRVPAAAWPLVVFALLFLIGGIVRPNLLTLEALWSTAAFAMIVAIASSGQTLAVIQGGIDLSVPNTVTLSALTFLSAVDGLGAFGAFVAAIAAGAVVGLVNGTIIAKLSLSPIVTTIAMNGFLFGVVLLTFDFSQLTDIPRFASDITSAKIAFLGTEVAAVVPVGLGLLLALQALLSWTGWGRALFLVGAAPDVARLAGQPVDRIRITAYMLSGALAAFAGIVIVGFYAQTSTGMGAPYLLGSVAAVVVGGASIFGGRGSMIGTLGGALVLGQVATLVAVANLGVNIQQLIYGVIILFVVALYGRRARA</sequence>
<feature type="transmembrane region" description="Helical" evidence="8">
    <location>
        <begin position="93"/>
        <end position="126"/>
    </location>
</feature>